<keyword evidence="3" id="KW-0378">Hydrolase</keyword>
<reference evidence="3" key="1">
    <citation type="journal article" date="2021" name="Nat. Commun.">
        <title>Genetic determinants of endophytism in the Arabidopsis root mycobiome.</title>
        <authorList>
            <person name="Mesny F."/>
            <person name="Miyauchi S."/>
            <person name="Thiergart T."/>
            <person name="Pickel B."/>
            <person name="Atanasova L."/>
            <person name="Karlsson M."/>
            <person name="Huettel B."/>
            <person name="Barry K.W."/>
            <person name="Haridas S."/>
            <person name="Chen C."/>
            <person name="Bauer D."/>
            <person name="Andreopoulos W."/>
            <person name="Pangilinan J."/>
            <person name="LaButti K."/>
            <person name="Riley R."/>
            <person name="Lipzen A."/>
            <person name="Clum A."/>
            <person name="Drula E."/>
            <person name="Henrissat B."/>
            <person name="Kohler A."/>
            <person name="Grigoriev I.V."/>
            <person name="Martin F.M."/>
            <person name="Hacquard S."/>
        </authorList>
    </citation>
    <scope>NUCLEOTIDE SEQUENCE</scope>
    <source>
        <strain evidence="3">MPI-CAGE-CH-0235</strain>
    </source>
</reference>
<dbReference type="EMBL" id="JAGPNK010000009">
    <property type="protein sequence ID" value="KAH7313513.1"/>
    <property type="molecule type" value="Genomic_DNA"/>
</dbReference>
<protein>
    <submittedName>
        <fullName evidence="3">Alpha/Beta hydrolase protein</fullName>
    </submittedName>
</protein>
<evidence type="ECO:0000259" key="2">
    <source>
        <dbReference type="Pfam" id="PF00561"/>
    </source>
</evidence>
<dbReference type="PANTHER" id="PTHR43433">
    <property type="entry name" value="HYDROLASE, ALPHA/BETA FOLD FAMILY PROTEIN"/>
    <property type="match status" value="1"/>
</dbReference>
<dbReference type="Proteomes" id="UP000813444">
    <property type="component" value="Unassembled WGS sequence"/>
</dbReference>
<evidence type="ECO:0000313" key="3">
    <source>
        <dbReference type="EMBL" id="KAH7313513.1"/>
    </source>
</evidence>
<dbReference type="GO" id="GO:0016787">
    <property type="term" value="F:hydrolase activity"/>
    <property type="evidence" value="ECO:0007669"/>
    <property type="project" value="UniProtKB-KW"/>
</dbReference>
<gene>
    <name evidence="3" type="ORF">B0I35DRAFT_480191</name>
</gene>
<dbReference type="AlphaFoldDB" id="A0A8K0SPD9"/>
<dbReference type="InterPro" id="IPR050471">
    <property type="entry name" value="AB_hydrolase"/>
</dbReference>
<organism evidence="3 4">
    <name type="scientific">Stachybotrys elegans</name>
    <dbReference type="NCBI Taxonomy" id="80388"/>
    <lineage>
        <taxon>Eukaryota</taxon>
        <taxon>Fungi</taxon>
        <taxon>Dikarya</taxon>
        <taxon>Ascomycota</taxon>
        <taxon>Pezizomycotina</taxon>
        <taxon>Sordariomycetes</taxon>
        <taxon>Hypocreomycetidae</taxon>
        <taxon>Hypocreales</taxon>
        <taxon>Stachybotryaceae</taxon>
        <taxon>Stachybotrys</taxon>
    </lineage>
</organism>
<dbReference type="InterPro" id="IPR000073">
    <property type="entry name" value="AB_hydrolase_1"/>
</dbReference>
<dbReference type="Pfam" id="PF00561">
    <property type="entry name" value="Abhydrolase_1"/>
    <property type="match status" value="1"/>
</dbReference>
<keyword evidence="4" id="KW-1185">Reference proteome</keyword>
<dbReference type="OrthoDB" id="19657at2759"/>
<feature type="domain" description="AB hydrolase-1" evidence="2">
    <location>
        <begin position="85"/>
        <end position="357"/>
    </location>
</feature>
<comment type="caution">
    <text evidence="3">The sequence shown here is derived from an EMBL/GenBank/DDBJ whole genome shotgun (WGS) entry which is preliminary data.</text>
</comment>
<proteinExistence type="predicted"/>
<dbReference type="Gene3D" id="3.40.50.1820">
    <property type="entry name" value="alpha/beta hydrolase"/>
    <property type="match status" value="1"/>
</dbReference>
<dbReference type="PANTHER" id="PTHR43433:SF5">
    <property type="entry name" value="AB HYDROLASE-1 DOMAIN-CONTAINING PROTEIN"/>
    <property type="match status" value="1"/>
</dbReference>
<feature type="region of interest" description="Disordered" evidence="1">
    <location>
        <begin position="14"/>
        <end position="41"/>
    </location>
</feature>
<name>A0A8K0SPD9_9HYPO</name>
<dbReference type="InterPro" id="IPR029058">
    <property type="entry name" value="AB_hydrolase_fold"/>
</dbReference>
<evidence type="ECO:0000256" key="1">
    <source>
        <dbReference type="SAM" id="MobiDB-lite"/>
    </source>
</evidence>
<dbReference type="PRINTS" id="PR00111">
    <property type="entry name" value="ABHYDROLASE"/>
</dbReference>
<feature type="compositionally biased region" description="Polar residues" evidence="1">
    <location>
        <begin position="14"/>
        <end position="29"/>
    </location>
</feature>
<accession>A0A8K0SPD9</accession>
<dbReference type="SUPFAM" id="SSF53474">
    <property type="entry name" value="alpha/beta-Hydrolases"/>
    <property type="match status" value="1"/>
</dbReference>
<evidence type="ECO:0000313" key="4">
    <source>
        <dbReference type="Proteomes" id="UP000813444"/>
    </source>
</evidence>
<sequence>MFRAGQILSRLLQNDNQHPPASAPQNEASMPTPFPSVEETLNHPAYPSTIWGLRPDREGRLAAAKDRGGPINIEWEIHGVGPQKIVLIMGLAGVKSSWQRQTCYFGHDRRDDYSVLILDNRGMGGSDKPVARYSTYELGRDIIEVMDHVGWTKEREINLVGISMGGMIAQEIACAIPSRLQSLSLLCTSAAVENNKSFQETIHDVIGFMVPKTEDRAISDTAHQIFVEEWLTAADEGLVPSPDTTPNCDPVPGTPDGQYLHFETNFQRFQAQEIHKRHGTGFTRKGLLCQLTAAGLHRKTPEQLRAMADAVGRDRIMIMHGTRDNLITRPNGEKLIKIIEPSVGLIVEGMGHAPIMERAVWFNELLEERLQACGKL</sequence>